<reference evidence="7" key="1">
    <citation type="submission" date="2016-04" db="EMBL/GenBank/DDBJ databases">
        <authorList>
            <person name="Evans L.H."/>
            <person name="Alamgir A."/>
            <person name="Owens N."/>
            <person name="Weber N.D."/>
            <person name="Virtaneva K."/>
            <person name="Barbian K."/>
            <person name="Babar A."/>
            <person name="Rosenke K."/>
        </authorList>
    </citation>
    <scope>NUCLEOTIDE SEQUENCE</scope>
    <source>
        <strain evidence="7">86</strain>
    </source>
</reference>
<dbReference type="UniPathway" id="UPA00028">
    <property type="reaction ID" value="UER00004"/>
</dbReference>
<dbReference type="GO" id="GO:0015940">
    <property type="term" value="P:pantothenate biosynthetic process"/>
    <property type="evidence" value="ECO:0007669"/>
    <property type="project" value="UniProtKB-UniPathway"/>
</dbReference>
<dbReference type="InterPro" id="IPR013328">
    <property type="entry name" value="6PGD_dom2"/>
</dbReference>
<comment type="catalytic activity">
    <reaction evidence="4">
        <text>(R)-pantoate + NADP(+) = 2-dehydropantoate + NADPH + H(+)</text>
        <dbReference type="Rhea" id="RHEA:16233"/>
        <dbReference type="ChEBI" id="CHEBI:11561"/>
        <dbReference type="ChEBI" id="CHEBI:15378"/>
        <dbReference type="ChEBI" id="CHEBI:15980"/>
        <dbReference type="ChEBI" id="CHEBI:57783"/>
        <dbReference type="ChEBI" id="CHEBI:58349"/>
        <dbReference type="EC" id="1.1.1.169"/>
    </reaction>
</comment>
<evidence type="ECO:0000313" key="7">
    <source>
        <dbReference type="EMBL" id="SBW10436.1"/>
    </source>
</evidence>
<dbReference type="Pfam" id="PF02558">
    <property type="entry name" value="ApbA"/>
    <property type="match status" value="1"/>
</dbReference>
<dbReference type="GO" id="GO:0005737">
    <property type="term" value="C:cytoplasm"/>
    <property type="evidence" value="ECO:0007669"/>
    <property type="project" value="TreeGrafter"/>
</dbReference>
<dbReference type="InterPro" id="IPR051402">
    <property type="entry name" value="KPR-Related"/>
</dbReference>
<dbReference type="InterPro" id="IPR013332">
    <property type="entry name" value="KPR_N"/>
</dbReference>
<dbReference type="InterPro" id="IPR036291">
    <property type="entry name" value="NAD(P)-bd_dom_sf"/>
</dbReference>
<organism evidence="7">
    <name type="scientific">uncultured delta proteobacterium</name>
    <dbReference type="NCBI Taxonomy" id="34034"/>
    <lineage>
        <taxon>Bacteria</taxon>
        <taxon>Deltaproteobacteria</taxon>
        <taxon>environmental samples</taxon>
    </lineage>
</organism>
<dbReference type="GO" id="GO:0008677">
    <property type="term" value="F:2-dehydropantoate 2-reductase activity"/>
    <property type="evidence" value="ECO:0007669"/>
    <property type="project" value="UniProtKB-EC"/>
</dbReference>
<evidence type="ECO:0000256" key="2">
    <source>
        <dbReference type="ARBA" id="ARBA00022857"/>
    </source>
</evidence>
<dbReference type="PANTHER" id="PTHR21708:SF26">
    <property type="entry name" value="2-DEHYDROPANTOATE 2-REDUCTASE"/>
    <property type="match status" value="1"/>
</dbReference>
<dbReference type="InterPro" id="IPR003710">
    <property type="entry name" value="ApbA"/>
</dbReference>
<dbReference type="Pfam" id="PF08546">
    <property type="entry name" value="ApbA_C"/>
    <property type="match status" value="1"/>
</dbReference>
<feature type="domain" description="Ketopantoate reductase N-terminal" evidence="5">
    <location>
        <begin position="10"/>
        <end position="153"/>
    </location>
</feature>
<evidence type="ECO:0000259" key="6">
    <source>
        <dbReference type="Pfam" id="PF08546"/>
    </source>
</evidence>
<evidence type="ECO:0000256" key="1">
    <source>
        <dbReference type="ARBA" id="ARBA00007870"/>
    </source>
</evidence>
<dbReference type="SUPFAM" id="SSF51735">
    <property type="entry name" value="NAD(P)-binding Rossmann-fold domains"/>
    <property type="match status" value="1"/>
</dbReference>
<dbReference type="SUPFAM" id="SSF48179">
    <property type="entry name" value="6-phosphogluconate dehydrogenase C-terminal domain-like"/>
    <property type="match status" value="1"/>
</dbReference>
<evidence type="ECO:0000256" key="3">
    <source>
        <dbReference type="ARBA" id="ARBA00023002"/>
    </source>
</evidence>
<keyword evidence="2 4" id="KW-0521">NADP</keyword>
<dbReference type="InterPro" id="IPR013752">
    <property type="entry name" value="KPA_reductase"/>
</dbReference>
<dbReference type="EC" id="1.1.1.169" evidence="4"/>
<dbReference type="EMBL" id="FLUQ01000006">
    <property type="protein sequence ID" value="SBW10436.1"/>
    <property type="molecule type" value="Genomic_DNA"/>
</dbReference>
<accession>A0A212KFE2</accession>
<dbReference type="NCBIfam" id="TIGR00745">
    <property type="entry name" value="apbA_panE"/>
    <property type="match status" value="1"/>
</dbReference>
<dbReference type="AlphaFoldDB" id="A0A212KFE2"/>
<gene>
    <name evidence="7" type="ORF">KL86DPRO_60161</name>
</gene>
<name>A0A212KFE2_9DELT</name>
<evidence type="ECO:0000256" key="4">
    <source>
        <dbReference type="RuleBase" id="RU362068"/>
    </source>
</evidence>
<proteinExistence type="inferred from homology"/>
<sequence>MVSGNAIETVALVGLGALGCAYLGKITETLPLDAIQVIADGKRAERYRKNGVTLNGKRLDFPVAEPGTLRPADLVIFTVKFNQLEEAIALARGAVGPNTIVISLLNGITSEEVIAAAYGWDNVLLSLSLGIDATRVGDATAVTVYGTIPFGEARNKPGEYSERVLRLKAFFDRVGLRSEIPEDMKLALWRKFMLNVGVNQTSAVVGTGYGALQKEGAARDIAVAAMREVVTLAPYEGVALGEKDIEQAMAVMMTLSPDGKCSMLQDIEARRKTEVAIFGGTVLALAAKHGVAAPVNGMLVRILRAKEENF</sequence>
<dbReference type="InterPro" id="IPR008927">
    <property type="entry name" value="6-PGluconate_DH-like_C_sf"/>
</dbReference>
<comment type="function">
    <text evidence="4">Catalyzes the NADPH-dependent reduction of ketopantoate into pantoic acid.</text>
</comment>
<keyword evidence="4" id="KW-0566">Pantothenate biosynthesis</keyword>
<comment type="pathway">
    <text evidence="4">Cofactor biosynthesis; (R)-pantothenate biosynthesis; (R)-pantoate from 3-methyl-2-oxobutanoate: step 2/2.</text>
</comment>
<dbReference type="PANTHER" id="PTHR21708">
    <property type="entry name" value="PROBABLE 2-DEHYDROPANTOATE 2-REDUCTASE"/>
    <property type="match status" value="1"/>
</dbReference>
<keyword evidence="3 4" id="KW-0560">Oxidoreductase</keyword>
<evidence type="ECO:0000259" key="5">
    <source>
        <dbReference type="Pfam" id="PF02558"/>
    </source>
</evidence>
<dbReference type="Gene3D" id="3.40.50.720">
    <property type="entry name" value="NAD(P)-binding Rossmann-like Domain"/>
    <property type="match status" value="1"/>
</dbReference>
<feature type="domain" description="Ketopantoate reductase C-terminal" evidence="6">
    <location>
        <begin position="183"/>
        <end position="307"/>
    </location>
</feature>
<protein>
    <recommendedName>
        <fullName evidence="4">2-dehydropantoate 2-reductase</fullName>
        <ecNumber evidence="4">1.1.1.169</ecNumber>
    </recommendedName>
    <alternativeName>
        <fullName evidence="4">Ketopantoate reductase</fullName>
    </alternativeName>
</protein>
<comment type="similarity">
    <text evidence="1 4">Belongs to the ketopantoate reductase family.</text>
</comment>
<dbReference type="Gene3D" id="1.10.1040.10">
    <property type="entry name" value="N-(1-d-carboxylethyl)-l-norvaline Dehydrogenase, domain 2"/>
    <property type="match status" value="1"/>
</dbReference>
<dbReference type="FunFam" id="1.10.1040.10:FF:000017">
    <property type="entry name" value="2-dehydropantoate 2-reductase"/>
    <property type="match status" value="1"/>
</dbReference>